<reference evidence="8 9" key="1">
    <citation type="submission" date="2018-11" db="EMBL/GenBank/DDBJ databases">
        <title>Sequencing the genomes of 1000 actinobacteria strains.</title>
        <authorList>
            <person name="Klenk H.-P."/>
        </authorList>
    </citation>
    <scope>NUCLEOTIDE SEQUENCE [LARGE SCALE GENOMIC DNA]</scope>
    <source>
        <strain evidence="8 9">DSM 43634</strain>
    </source>
</reference>
<feature type="domain" description="ABC3 transporter permease C-terminal" evidence="7">
    <location>
        <begin position="6"/>
        <end position="111"/>
    </location>
</feature>
<keyword evidence="4 6" id="KW-1133">Transmembrane helix</keyword>
<evidence type="ECO:0000259" key="7">
    <source>
        <dbReference type="Pfam" id="PF02687"/>
    </source>
</evidence>
<evidence type="ECO:0000256" key="4">
    <source>
        <dbReference type="ARBA" id="ARBA00022989"/>
    </source>
</evidence>
<name>A0A3N1GE64_9ACTN</name>
<evidence type="ECO:0000256" key="1">
    <source>
        <dbReference type="ARBA" id="ARBA00004651"/>
    </source>
</evidence>
<evidence type="ECO:0000256" key="5">
    <source>
        <dbReference type="ARBA" id="ARBA00023136"/>
    </source>
</evidence>
<evidence type="ECO:0000256" key="6">
    <source>
        <dbReference type="SAM" id="Phobius"/>
    </source>
</evidence>
<dbReference type="Pfam" id="PF02687">
    <property type="entry name" value="FtsX"/>
    <property type="match status" value="1"/>
</dbReference>
<feature type="transmembrane region" description="Helical" evidence="6">
    <location>
        <begin position="90"/>
        <end position="110"/>
    </location>
</feature>
<dbReference type="Proteomes" id="UP000271683">
    <property type="component" value="Unassembled WGS sequence"/>
</dbReference>
<evidence type="ECO:0000256" key="2">
    <source>
        <dbReference type="ARBA" id="ARBA00022475"/>
    </source>
</evidence>
<gene>
    <name evidence="8" type="ORF">EDD30_1209</name>
</gene>
<dbReference type="AlphaFoldDB" id="A0A3N1GE64"/>
<protein>
    <submittedName>
        <fullName evidence="8">FtsX-like permease family protein</fullName>
    </submittedName>
</protein>
<dbReference type="InterPro" id="IPR003838">
    <property type="entry name" value="ABC3_permease_C"/>
</dbReference>
<dbReference type="EMBL" id="RJKL01000001">
    <property type="protein sequence ID" value="ROP28446.1"/>
    <property type="molecule type" value="Genomic_DNA"/>
</dbReference>
<keyword evidence="5 6" id="KW-0472">Membrane</keyword>
<sequence length="115" mass="11554">MGYTGLAAANSMAMSAFGRRTDLTVMKSAGGTLRQLLSFVLSETVLVVVVGVGLGLLVTLPPLSGPAAGLSQVTGTPVTPHLNGAVVSAAILRSLIMAAAASGIVTWNVIRPRPA</sequence>
<dbReference type="RefSeq" id="WP_170047086.1">
    <property type="nucleotide sequence ID" value="NZ_RJKL01000001.1"/>
</dbReference>
<feature type="transmembrane region" description="Helical" evidence="6">
    <location>
        <begin position="36"/>
        <end position="60"/>
    </location>
</feature>
<evidence type="ECO:0000313" key="8">
    <source>
        <dbReference type="EMBL" id="ROP28446.1"/>
    </source>
</evidence>
<comment type="subcellular location">
    <subcellularLocation>
        <location evidence="1">Cell membrane</location>
        <topology evidence="1">Multi-pass membrane protein</topology>
    </subcellularLocation>
</comment>
<accession>A0A3N1GE64</accession>
<evidence type="ECO:0000313" key="9">
    <source>
        <dbReference type="Proteomes" id="UP000271683"/>
    </source>
</evidence>
<evidence type="ECO:0000256" key="3">
    <source>
        <dbReference type="ARBA" id="ARBA00022692"/>
    </source>
</evidence>
<keyword evidence="2" id="KW-1003">Cell membrane</keyword>
<dbReference type="GO" id="GO:0005886">
    <property type="term" value="C:plasma membrane"/>
    <property type="evidence" value="ECO:0007669"/>
    <property type="project" value="UniProtKB-SubCell"/>
</dbReference>
<keyword evidence="3 6" id="KW-0812">Transmembrane</keyword>
<organism evidence="8 9">
    <name type="scientific">Couchioplanes caeruleus</name>
    <dbReference type="NCBI Taxonomy" id="56438"/>
    <lineage>
        <taxon>Bacteria</taxon>
        <taxon>Bacillati</taxon>
        <taxon>Actinomycetota</taxon>
        <taxon>Actinomycetes</taxon>
        <taxon>Micromonosporales</taxon>
        <taxon>Micromonosporaceae</taxon>
        <taxon>Couchioplanes</taxon>
    </lineage>
</organism>
<proteinExistence type="predicted"/>
<comment type="caution">
    <text evidence="8">The sequence shown here is derived from an EMBL/GenBank/DDBJ whole genome shotgun (WGS) entry which is preliminary data.</text>
</comment>